<evidence type="ECO:0000259" key="7">
    <source>
        <dbReference type="Pfam" id="PF03711"/>
    </source>
</evidence>
<keyword evidence="5" id="KW-0456">Lyase</keyword>
<keyword evidence="8" id="KW-0808">Transferase</keyword>
<dbReference type="InterPro" id="IPR000310">
    <property type="entry name" value="Orn/Lys/Arg_deCO2ase_major_dom"/>
</dbReference>
<comment type="similarity">
    <text evidence="2">Belongs to the Orn/Lys/Arg decarboxylase class-I family.</text>
</comment>
<evidence type="ECO:0000259" key="6">
    <source>
        <dbReference type="Pfam" id="PF01276"/>
    </source>
</evidence>
<dbReference type="EMBL" id="CP062796">
    <property type="protein sequence ID" value="QUL98751.1"/>
    <property type="molecule type" value="Genomic_DNA"/>
</dbReference>
<dbReference type="SUPFAM" id="SSF53383">
    <property type="entry name" value="PLP-dependent transferases"/>
    <property type="match status" value="1"/>
</dbReference>
<dbReference type="InterPro" id="IPR052357">
    <property type="entry name" value="Orn_Lys_Arg_decarboxylase-I"/>
</dbReference>
<dbReference type="InterPro" id="IPR008286">
    <property type="entry name" value="Prn/Lys/Arg_de-COase_C"/>
</dbReference>
<proteinExistence type="inferred from homology"/>
<feature type="domain" description="Orn/Lys/Arg decarboxylase C-terminal" evidence="7">
    <location>
        <begin position="441"/>
        <end position="491"/>
    </location>
</feature>
<organism evidence="8">
    <name type="scientific">Candidatus Fermentithermobacillus carboniphilus</name>
    <dbReference type="NCBI Taxonomy" id="3085328"/>
    <lineage>
        <taxon>Bacteria</taxon>
        <taxon>Bacillati</taxon>
        <taxon>Bacillota</taxon>
        <taxon>Candidatus Fermentithermobacillia</taxon>
        <taxon>Candidatus Fermentithermobacillales</taxon>
        <taxon>Candidatus Fermentithermobacillaceae</taxon>
        <taxon>Candidatus Fermentithermobacillus</taxon>
    </lineage>
</organism>
<dbReference type="InterPro" id="IPR015421">
    <property type="entry name" value="PyrdxlP-dep_Trfase_major"/>
</dbReference>
<keyword evidence="8" id="KW-0032">Aminotransferase</keyword>
<name>A0AAT9LCH0_9FIRM</name>
<evidence type="ECO:0000256" key="2">
    <source>
        <dbReference type="ARBA" id="ARBA00010671"/>
    </source>
</evidence>
<dbReference type="PANTHER" id="PTHR43277">
    <property type="entry name" value="ARGININE DECARBOXYLASE"/>
    <property type="match status" value="1"/>
</dbReference>
<evidence type="ECO:0000256" key="5">
    <source>
        <dbReference type="ARBA" id="ARBA00023239"/>
    </source>
</evidence>
<protein>
    <submittedName>
        <fullName evidence="8">Aminotransferase class I/II-fold pyridoxal phosphate-dependent enzyme</fullName>
    </submittedName>
</protein>
<dbReference type="GO" id="GO:0016831">
    <property type="term" value="F:carboxy-lyase activity"/>
    <property type="evidence" value="ECO:0007669"/>
    <property type="project" value="UniProtKB-KW"/>
</dbReference>
<dbReference type="Pfam" id="PF03711">
    <property type="entry name" value="OKR_DC_1_C"/>
    <property type="match status" value="1"/>
</dbReference>
<evidence type="ECO:0000256" key="3">
    <source>
        <dbReference type="ARBA" id="ARBA00022793"/>
    </source>
</evidence>
<dbReference type="InterPro" id="IPR015424">
    <property type="entry name" value="PyrdxlP-dep_Trfase"/>
</dbReference>
<evidence type="ECO:0000256" key="1">
    <source>
        <dbReference type="ARBA" id="ARBA00001933"/>
    </source>
</evidence>
<feature type="domain" description="Orn/Lys/Arg decarboxylases family 1 pyridoxal-P attachment site" evidence="6">
    <location>
        <begin position="10"/>
        <end position="324"/>
    </location>
</feature>
<gene>
    <name evidence="8" type="ORF">IMF26_01305</name>
</gene>
<evidence type="ECO:0000313" key="8">
    <source>
        <dbReference type="EMBL" id="QUL98751.1"/>
    </source>
</evidence>
<dbReference type="KEGG" id="fcz:IMF26_01305"/>
<comment type="cofactor">
    <cofactor evidence="1">
        <name>pyridoxal 5'-phosphate</name>
        <dbReference type="ChEBI" id="CHEBI:597326"/>
    </cofactor>
</comment>
<dbReference type="Gene3D" id="3.90.100.10">
    <property type="entry name" value="Orn/Lys/Arg decarboxylase, C-terminal domain"/>
    <property type="match status" value="1"/>
</dbReference>
<reference evidence="8" key="2">
    <citation type="journal article" date="2023" name="Biology">
        <title>Prokaryotic Life Associated with Coal-Fire Gas Vents Revealed by Metagenomics.</title>
        <authorList>
            <person name="Kadnikov V.V."/>
            <person name="Mardanov A.V."/>
            <person name="Beletsky A.V."/>
            <person name="Karnachuk O.V."/>
            <person name="Ravin N.V."/>
        </authorList>
    </citation>
    <scope>NUCLEOTIDE SEQUENCE</scope>
    <source>
        <strain evidence="8">Bu02</strain>
    </source>
</reference>
<sequence length="516" mass="55807">MSEKNCGIIEAMCWYASRKPARMHMPGHKGKGVFSGGLVSMPADPNPEWARRLLDELRVIDMTESPGLDNLHYPSGCIREVERRAEKLFGSARSYILVNGATSGVQASLLAARMVLGARSVLVPRNAHRSMMTAMAMSGLEPVFVWPEHNPNLGGYLPLDVERIKEAFEREVARGGRPPKAVVVINPTYCGFARNLSEIAEITHASGAILIVDEAHGTHFKVGRELPPSALDCGADLVVHGAHKTTVAFTQTAFLHVGPSAPERFPGLIPAVEESLRAVQTTSPSYILMASLQQAIEVLERDGGQWVNRGVERACELSRRLARIPRLSVVGYDPSNPVPPGLMHDPGRILVNLAELGVTGPQAARFLVEEKGVDPEMVGLQHILMICTGADSEEDIDTVEAAFRDLAERCPREHSSQFDVSLLLGEAPRPARVMSLREAFLSMAEAVDLDQAAGRISADTVVVYPPGAPLITPGEEFDSATVEYITNARKAGLNVLGRGVHSGLAETKVFCVRSSN</sequence>
<dbReference type="AlphaFoldDB" id="A0AAT9LCH0"/>
<keyword evidence="4" id="KW-0663">Pyridoxal phosphate</keyword>
<evidence type="ECO:0000256" key="4">
    <source>
        <dbReference type="ARBA" id="ARBA00022898"/>
    </source>
</evidence>
<dbReference type="Gene3D" id="3.40.640.10">
    <property type="entry name" value="Type I PLP-dependent aspartate aminotransferase-like (Major domain)"/>
    <property type="match status" value="1"/>
</dbReference>
<accession>A0AAT9LCH0</accession>
<keyword evidence="3" id="KW-0210">Decarboxylase</keyword>
<dbReference type="PANTHER" id="PTHR43277:SF3">
    <property type="entry name" value="DECARBOXYLASE, PUTATIVE-RELATED"/>
    <property type="match status" value="1"/>
</dbReference>
<dbReference type="Pfam" id="PF01276">
    <property type="entry name" value="OKR_DC_1"/>
    <property type="match status" value="1"/>
</dbReference>
<reference evidence="8" key="1">
    <citation type="submission" date="2020-10" db="EMBL/GenBank/DDBJ databases">
        <authorList>
            <person name="Kadnikov V."/>
            <person name="Beletsky A.V."/>
            <person name="Mardanov A.V."/>
            <person name="Karnachuk O.V."/>
            <person name="Ravin N.V."/>
        </authorList>
    </citation>
    <scope>NUCLEOTIDE SEQUENCE</scope>
    <source>
        <strain evidence="8">Bu02</strain>
    </source>
</reference>
<dbReference type="GO" id="GO:0008483">
    <property type="term" value="F:transaminase activity"/>
    <property type="evidence" value="ECO:0007669"/>
    <property type="project" value="UniProtKB-KW"/>
</dbReference>